<dbReference type="AlphaFoldDB" id="L1LG31"/>
<dbReference type="GO" id="GO:0016042">
    <property type="term" value="P:lipid catabolic process"/>
    <property type="evidence" value="ECO:0007669"/>
    <property type="project" value="UniProtKB-KW"/>
</dbReference>
<dbReference type="Gene3D" id="3.40.1090.10">
    <property type="entry name" value="Cytosolic phospholipase A2 catalytic domain"/>
    <property type="match status" value="1"/>
</dbReference>
<dbReference type="KEGG" id="beq:BEWA_042620"/>
<dbReference type="RefSeq" id="XP_004833676.1">
    <property type="nucleotide sequence ID" value="XM_004833619.1"/>
</dbReference>
<dbReference type="EMBL" id="ACOU01000002">
    <property type="protein sequence ID" value="EKX74224.1"/>
    <property type="molecule type" value="Genomic_DNA"/>
</dbReference>
<name>L1LG31_THEEQ</name>
<dbReference type="PROSITE" id="PS51635">
    <property type="entry name" value="PNPLA"/>
    <property type="match status" value="1"/>
</dbReference>
<dbReference type="Pfam" id="PF01734">
    <property type="entry name" value="Patatin"/>
    <property type="match status" value="1"/>
</dbReference>
<reference evidence="6 7" key="1">
    <citation type="journal article" date="2012" name="BMC Genomics">
        <title>Comparative genomic analysis and phylogenetic position of Theileria equi.</title>
        <authorList>
            <person name="Kappmeyer L.S."/>
            <person name="Thiagarajan M."/>
            <person name="Herndon D.R."/>
            <person name="Ramsay J.D."/>
            <person name="Caler E."/>
            <person name="Djikeng A."/>
            <person name="Gillespie J.J."/>
            <person name="Lau A.O."/>
            <person name="Roalson E.H."/>
            <person name="Silva J.C."/>
            <person name="Silva M.G."/>
            <person name="Suarez C.E."/>
            <person name="Ueti M.W."/>
            <person name="Nene V.M."/>
            <person name="Mealey R.H."/>
            <person name="Knowles D.P."/>
            <person name="Brayton K.A."/>
        </authorList>
    </citation>
    <scope>NUCLEOTIDE SEQUENCE [LARGE SCALE GENOMIC DNA]</scope>
    <source>
        <strain evidence="6 7">WA</strain>
    </source>
</reference>
<organism evidence="6 7">
    <name type="scientific">Theileria equi strain WA</name>
    <dbReference type="NCBI Taxonomy" id="1537102"/>
    <lineage>
        <taxon>Eukaryota</taxon>
        <taxon>Sar</taxon>
        <taxon>Alveolata</taxon>
        <taxon>Apicomplexa</taxon>
        <taxon>Aconoidasida</taxon>
        <taxon>Piroplasmida</taxon>
        <taxon>Theileriidae</taxon>
        <taxon>Theileria</taxon>
    </lineage>
</organism>
<dbReference type="PANTHER" id="PTHR24185">
    <property type="entry name" value="CALCIUM-INDEPENDENT PHOSPHOLIPASE A2-GAMMA"/>
    <property type="match status" value="1"/>
</dbReference>
<dbReference type="Proteomes" id="UP000031512">
    <property type="component" value="Unassembled WGS sequence"/>
</dbReference>
<keyword evidence="1" id="KW-0378">Hydrolase</keyword>
<evidence type="ECO:0000256" key="4">
    <source>
        <dbReference type="PROSITE-ProRule" id="PRU01161"/>
    </source>
</evidence>
<dbReference type="SUPFAM" id="SSF52151">
    <property type="entry name" value="FabD/lysophospholipase-like"/>
    <property type="match status" value="1"/>
</dbReference>
<dbReference type="OrthoDB" id="361503at2759"/>
<proteinExistence type="predicted"/>
<keyword evidence="3" id="KW-0443">Lipid metabolism</keyword>
<dbReference type="GeneID" id="15807672"/>
<dbReference type="GO" id="GO:0047499">
    <property type="term" value="F:calcium-independent phospholipase A2 activity"/>
    <property type="evidence" value="ECO:0007669"/>
    <property type="project" value="TreeGrafter"/>
</dbReference>
<dbReference type="VEuPathDB" id="PiroplasmaDB:BEWA_042620"/>
<evidence type="ECO:0000313" key="6">
    <source>
        <dbReference type="EMBL" id="EKX74224.1"/>
    </source>
</evidence>
<evidence type="ECO:0000256" key="3">
    <source>
        <dbReference type="ARBA" id="ARBA00023098"/>
    </source>
</evidence>
<accession>L1LG31</accession>
<feature type="domain" description="PNPLA" evidence="5">
    <location>
        <begin position="397"/>
        <end position="585"/>
    </location>
</feature>
<evidence type="ECO:0000256" key="1">
    <source>
        <dbReference type="ARBA" id="ARBA00022801"/>
    </source>
</evidence>
<comment type="caution">
    <text evidence="4">Lacks conserved residue(s) required for the propagation of feature annotation.</text>
</comment>
<sequence length="640" mass="72484">MTQNEDEVVNPNEAEQSALLKQVSHSQILQSIVSENECALSCDSSQSDVFYSEDENDEHFYHSPTHDPLVFKDLEEDNFHAVIDDEYQEEVMEDDEGFELYTYSAEDEESCSDNPFTDYSSQVNTYKSGKTKLNRKASSQVNMLVETDSSPQLQESTFHPFVDQTPNSGFQEDDEIDKMFSRVLDTEVKEDSVSEPELAHNLDRSEQGTNNNFNAKDGDILNSGIENSPSSMKIDSEKFEVFTPSELLSPEKAVGTAADKPELTWKATSYDAIFNRLGDSVFSGNSKHVYEPHLNLHMFRIQFKYTCISESRNINFMLDDVIDSGNFKIKLSGNPTVKPTATKILLLYANSDRQILEFKIVPSKFDPKPRLAYKIYYSGTFVRIPTPLKFRRRLRILSLDNSENLGTSIIATLYLLEKHLNEVKQKESRLTDYFDFICGTGTGALIALCLLKGYTIKELRTQWQIIISGLFKWNYSLPSGLIFDRYYTEEFKSNWVDILGTDFMITKPEPLCMITCTNVKSNPYELFLFRNYGDSSLGTVKSTPYAPMWLAGWSSCALPTYVRGPSGRYLNDLGYQFSDKVHLVDGSFVCTSPGLVALQELSTLYNVGLRSLIDDHLDLFISIGANKDESDAEHAYAAPV</sequence>
<evidence type="ECO:0000313" key="7">
    <source>
        <dbReference type="Proteomes" id="UP000031512"/>
    </source>
</evidence>
<protein>
    <recommendedName>
        <fullName evidence="5">PNPLA domain-containing protein</fullName>
    </recommendedName>
</protein>
<keyword evidence="2" id="KW-0442">Lipid degradation</keyword>
<evidence type="ECO:0000259" key="5">
    <source>
        <dbReference type="PROSITE" id="PS51635"/>
    </source>
</evidence>
<comment type="caution">
    <text evidence="6">The sequence shown here is derived from an EMBL/GenBank/DDBJ whole genome shotgun (WGS) entry which is preliminary data.</text>
</comment>
<dbReference type="eggNOG" id="KOG0513">
    <property type="taxonomic scope" value="Eukaryota"/>
</dbReference>
<dbReference type="InterPro" id="IPR002641">
    <property type="entry name" value="PNPLA_dom"/>
</dbReference>
<keyword evidence="7" id="KW-1185">Reference proteome</keyword>
<dbReference type="GO" id="GO:0016020">
    <property type="term" value="C:membrane"/>
    <property type="evidence" value="ECO:0007669"/>
    <property type="project" value="TreeGrafter"/>
</dbReference>
<dbReference type="PANTHER" id="PTHR24185:SF1">
    <property type="entry name" value="CALCIUM-INDEPENDENT PHOSPHOLIPASE A2-GAMMA"/>
    <property type="match status" value="1"/>
</dbReference>
<dbReference type="InterPro" id="IPR016035">
    <property type="entry name" value="Acyl_Trfase/lysoPLipase"/>
</dbReference>
<evidence type="ECO:0000256" key="2">
    <source>
        <dbReference type="ARBA" id="ARBA00022963"/>
    </source>
</evidence>
<dbReference type="GO" id="GO:0019369">
    <property type="term" value="P:arachidonate metabolic process"/>
    <property type="evidence" value="ECO:0007669"/>
    <property type="project" value="TreeGrafter"/>
</dbReference>
<gene>
    <name evidence="6" type="ORF">BEWA_042620</name>
</gene>
<dbReference type="STRING" id="1537102.L1LG31"/>